<organism evidence="2 3">
    <name type="scientific">Hungatella hathewayi WAL-18680</name>
    <dbReference type="NCBI Taxonomy" id="742737"/>
    <lineage>
        <taxon>Bacteria</taxon>
        <taxon>Bacillati</taxon>
        <taxon>Bacillota</taxon>
        <taxon>Clostridia</taxon>
        <taxon>Lachnospirales</taxon>
        <taxon>Lachnospiraceae</taxon>
        <taxon>Hungatella</taxon>
    </lineage>
</organism>
<dbReference type="RefSeq" id="WP_006780344.1">
    <property type="nucleotide sequence ID" value="NZ_CP040506.1"/>
</dbReference>
<name>G5IFV0_9FIRM</name>
<dbReference type="PATRIC" id="fig|742737.3.peg.2386"/>
<dbReference type="Proteomes" id="UP000005384">
    <property type="component" value="Unassembled WGS sequence"/>
</dbReference>
<dbReference type="OrthoDB" id="8596416at2"/>
<evidence type="ECO:0000313" key="3">
    <source>
        <dbReference type="Proteomes" id="UP000005384"/>
    </source>
</evidence>
<gene>
    <name evidence="2" type="ORF">HMPREF9473_02364</name>
</gene>
<dbReference type="HOGENOM" id="CLU_686438_0_0_9"/>
<protein>
    <submittedName>
        <fullName evidence="2">Uncharacterized protein</fullName>
    </submittedName>
</protein>
<accession>G5IFV0</accession>
<feature type="region of interest" description="Disordered" evidence="1">
    <location>
        <begin position="1"/>
        <end position="22"/>
    </location>
</feature>
<evidence type="ECO:0000256" key="1">
    <source>
        <dbReference type="SAM" id="MobiDB-lite"/>
    </source>
</evidence>
<dbReference type="AlphaFoldDB" id="G5IFV0"/>
<proteinExistence type="predicted"/>
<reference evidence="2 3" key="1">
    <citation type="submission" date="2011-08" db="EMBL/GenBank/DDBJ databases">
        <title>The Genome Sequence of Clostridium hathewayi WAL-18680.</title>
        <authorList>
            <consortium name="The Broad Institute Genome Sequencing Platform"/>
            <person name="Earl A."/>
            <person name="Ward D."/>
            <person name="Feldgarden M."/>
            <person name="Gevers D."/>
            <person name="Finegold S.M."/>
            <person name="Summanen P.H."/>
            <person name="Molitoris D.R."/>
            <person name="Song M."/>
            <person name="Daigneault M."/>
            <person name="Allen-Vercoe E."/>
            <person name="Young S.K."/>
            <person name="Zeng Q."/>
            <person name="Gargeya S."/>
            <person name="Fitzgerald M."/>
            <person name="Haas B."/>
            <person name="Abouelleil A."/>
            <person name="Alvarado L."/>
            <person name="Arachchi H.M."/>
            <person name="Berlin A."/>
            <person name="Brown A."/>
            <person name="Chapman S.B."/>
            <person name="Chen Z."/>
            <person name="Dunbar C."/>
            <person name="Freedman E."/>
            <person name="Gearin G."/>
            <person name="Gellesch M."/>
            <person name="Goldberg J."/>
            <person name="Griggs A."/>
            <person name="Gujja S."/>
            <person name="Heiman D."/>
            <person name="Howarth C."/>
            <person name="Larson L."/>
            <person name="Lui A."/>
            <person name="MacDonald P.J.P."/>
            <person name="Montmayeur A."/>
            <person name="Murphy C."/>
            <person name="Neiman D."/>
            <person name="Pearson M."/>
            <person name="Priest M."/>
            <person name="Roberts A."/>
            <person name="Saif S."/>
            <person name="Shea T."/>
            <person name="Shenoy N."/>
            <person name="Sisk P."/>
            <person name="Stolte C."/>
            <person name="Sykes S."/>
            <person name="Wortman J."/>
            <person name="Nusbaum C."/>
            <person name="Birren B."/>
        </authorList>
    </citation>
    <scope>NUCLEOTIDE SEQUENCE [LARGE SCALE GENOMIC DNA]</scope>
    <source>
        <strain evidence="2 3">WAL-18680</strain>
    </source>
</reference>
<dbReference type="EMBL" id="ADLN01000050">
    <property type="protein sequence ID" value="EHI59635.1"/>
    <property type="molecule type" value="Genomic_DNA"/>
</dbReference>
<sequence length="343" mass="38006">MVEKANKPTASDKKHLPSPIKSPLQLKFGQGIIQRMIEPIKSTTELSNFLISEDVDKIKRYCMEKSYIISFREAGEHTIRRLMDGAAAKGHHILEKSIKEGSIGQDDIESIPKEVRGLVGVWDKSKKGLEALLGVYMSRKGIAKMKSSPEGAEIATDGQKVLFDSLAEFLAVGSSDKTAILSAIAAKLKDKDDKVLEYSDFVTGDYDLHDVLFVQQDETTRGALITPAHAVKEGLNEVLNGERRSHSEFDRVQHGPQSDYGKYIAEHRGESVTSSLLRPDVGGEPEKRIAVCGPDGVWYILRNRENLTEYYAKWGLNANVVWPEEGAGLDLREKSIQVVRGGK</sequence>
<evidence type="ECO:0000313" key="2">
    <source>
        <dbReference type="EMBL" id="EHI59635.1"/>
    </source>
</evidence>
<keyword evidence="3" id="KW-1185">Reference proteome</keyword>
<comment type="caution">
    <text evidence="2">The sequence shown here is derived from an EMBL/GenBank/DDBJ whole genome shotgun (WGS) entry which is preliminary data.</text>
</comment>
<feature type="compositionally biased region" description="Basic and acidic residues" evidence="1">
    <location>
        <begin position="1"/>
        <end position="15"/>
    </location>
</feature>